<dbReference type="AlphaFoldDB" id="A0A0D9VBI1"/>
<dbReference type="Gramene" id="LPERR02G01450.1">
    <property type="protein sequence ID" value="LPERR02G01450.1"/>
    <property type="gene ID" value="LPERR02G01450"/>
</dbReference>
<feature type="compositionally biased region" description="Polar residues" evidence="1">
    <location>
        <begin position="39"/>
        <end position="51"/>
    </location>
</feature>
<reference evidence="2 3" key="1">
    <citation type="submission" date="2012-08" db="EMBL/GenBank/DDBJ databases">
        <title>Oryza genome evolution.</title>
        <authorList>
            <person name="Wing R.A."/>
        </authorList>
    </citation>
    <scope>NUCLEOTIDE SEQUENCE</scope>
</reference>
<evidence type="ECO:0000313" key="2">
    <source>
        <dbReference type="EnsemblPlants" id="LPERR02G01450.1"/>
    </source>
</evidence>
<evidence type="ECO:0000256" key="1">
    <source>
        <dbReference type="SAM" id="MobiDB-lite"/>
    </source>
</evidence>
<dbReference type="HOGENOM" id="CLU_2561584_0_0_1"/>
<accession>A0A0D9VBI1</accession>
<proteinExistence type="predicted"/>
<sequence>MAGNSSTPGHKDRPLDTSAAKPAASTTVSPAQAQPPQSGPESVTTATNADETQAAVPPVIPDEETLIRMTRSRLRRRMGGAA</sequence>
<reference evidence="2" key="3">
    <citation type="submission" date="2015-04" db="UniProtKB">
        <authorList>
            <consortium name="EnsemblPlants"/>
        </authorList>
    </citation>
    <scope>IDENTIFICATION</scope>
</reference>
<name>A0A0D9VBI1_9ORYZ</name>
<feature type="region of interest" description="Disordered" evidence="1">
    <location>
        <begin position="1"/>
        <end position="82"/>
    </location>
</feature>
<evidence type="ECO:0000313" key="3">
    <source>
        <dbReference type="Proteomes" id="UP000032180"/>
    </source>
</evidence>
<reference evidence="3" key="2">
    <citation type="submission" date="2013-12" db="EMBL/GenBank/DDBJ databases">
        <authorList>
            <person name="Yu Y."/>
            <person name="Lee S."/>
            <person name="de Baynast K."/>
            <person name="Wissotski M."/>
            <person name="Liu L."/>
            <person name="Talag J."/>
            <person name="Goicoechea J."/>
            <person name="Angelova A."/>
            <person name="Jetty R."/>
            <person name="Kudrna D."/>
            <person name="Golser W."/>
            <person name="Rivera L."/>
            <person name="Zhang J."/>
            <person name="Wing R."/>
        </authorList>
    </citation>
    <scope>NUCLEOTIDE SEQUENCE</scope>
</reference>
<protein>
    <submittedName>
        <fullName evidence="2">Uncharacterized protein</fullName>
    </submittedName>
</protein>
<dbReference type="EnsemblPlants" id="LPERR02G01450.1">
    <property type="protein sequence ID" value="LPERR02G01450.1"/>
    <property type="gene ID" value="LPERR02G01450"/>
</dbReference>
<keyword evidence="3" id="KW-1185">Reference proteome</keyword>
<dbReference type="Proteomes" id="UP000032180">
    <property type="component" value="Chromosome 2"/>
</dbReference>
<organism evidence="2 3">
    <name type="scientific">Leersia perrieri</name>
    <dbReference type="NCBI Taxonomy" id="77586"/>
    <lineage>
        <taxon>Eukaryota</taxon>
        <taxon>Viridiplantae</taxon>
        <taxon>Streptophyta</taxon>
        <taxon>Embryophyta</taxon>
        <taxon>Tracheophyta</taxon>
        <taxon>Spermatophyta</taxon>
        <taxon>Magnoliopsida</taxon>
        <taxon>Liliopsida</taxon>
        <taxon>Poales</taxon>
        <taxon>Poaceae</taxon>
        <taxon>BOP clade</taxon>
        <taxon>Oryzoideae</taxon>
        <taxon>Oryzeae</taxon>
        <taxon>Oryzinae</taxon>
        <taxon>Leersia</taxon>
    </lineage>
</organism>
<feature type="compositionally biased region" description="Basic residues" evidence="1">
    <location>
        <begin position="70"/>
        <end position="82"/>
    </location>
</feature>